<dbReference type="EMBL" id="PNBA02000003">
    <property type="protein sequence ID" value="KAG6431787.1"/>
    <property type="molecule type" value="Genomic_DNA"/>
</dbReference>
<feature type="transmembrane region" description="Helical" evidence="7">
    <location>
        <begin position="56"/>
        <end position="76"/>
    </location>
</feature>
<feature type="transmembrane region" description="Helical" evidence="7">
    <location>
        <begin position="380"/>
        <end position="403"/>
    </location>
</feature>
<reference evidence="8" key="2">
    <citation type="submission" date="2020-08" db="EMBL/GenBank/DDBJ databases">
        <title>Plant Genome Project.</title>
        <authorList>
            <person name="Zhang R.-G."/>
        </authorList>
    </citation>
    <scope>NUCLEOTIDE SEQUENCE</scope>
    <source>
        <strain evidence="8">Huo1</strain>
        <tissue evidence="8">Leaf</tissue>
    </source>
</reference>
<reference evidence="8" key="1">
    <citation type="submission" date="2018-01" db="EMBL/GenBank/DDBJ databases">
        <authorList>
            <person name="Mao J.F."/>
        </authorList>
    </citation>
    <scope>NUCLEOTIDE SEQUENCE</scope>
    <source>
        <strain evidence="8">Huo1</strain>
        <tissue evidence="8">Leaf</tissue>
    </source>
</reference>
<dbReference type="InterPro" id="IPR004299">
    <property type="entry name" value="MBOAT_fam"/>
</dbReference>
<dbReference type="AlphaFoldDB" id="A0A8X9A7I8"/>
<evidence type="ECO:0000256" key="2">
    <source>
        <dbReference type="ARBA" id="ARBA00022679"/>
    </source>
</evidence>
<proteinExistence type="predicted"/>
<gene>
    <name evidence="8" type="ORF">SASPL_109870</name>
</gene>
<comment type="caution">
    <text evidence="8">The sequence shown here is derived from an EMBL/GenBank/DDBJ whole genome shotgun (WGS) entry which is preliminary data.</text>
</comment>
<keyword evidence="9" id="KW-1185">Reference proteome</keyword>
<evidence type="ECO:0000256" key="4">
    <source>
        <dbReference type="ARBA" id="ARBA00022989"/>
    </source>
</evidence>
<evidence type="ECO:0000256" key="1">
    <source>
        <dbReference type="ARBA" id="ARBA00004141"/>
    </source>
</evidence>
<evidence type="ECO:0000256" key="3">
    <source>
        <dbReference type="ARBA" id="ARBA00022692"/>
    </source>
</evidence>
<evidence type="ECO:0000313" key="8">
    <source>
        <dbReference type="EMBL" id="KAG6431787.1"/>
    </source>
</evidence>
<sequence length="447" mass="50002">MELPEMDSMALAIGVSVPVLRFLLCFVATIPLSFLHRFFPGGPTARHFYAATTGAVLSYLSFGFSSNLHFVVPMLLGYASMALCRKYCGIITFFLAFGYLIGCDAIFVETSVDGVLTSEFLCGVPLSHYYSEVQTLLDGANHVYYMSGDAWKEGGIDATGALMVITLKIISCVINYNDGILKDEDLREAQKKNRLLKMPSLLEYFGYCLCCGSHFAGPVYEMKDYIEWTERKGLSYQYMSGFTARWKYYFIWSISEASTIISGLGFSGWTDSNPPKPKWDRAINVDILGLELAKSAVQIPLVWNIQVSTWLRHYVYERLIQKGKKPGFLQLLATQTVSAVWHGLYPGYIIFFVQSALMIAGSRALYRWQQASQAGLVKKLLGLFNFIYTLLVLNYSAVGFMVLSLHETLTAYGSVYYIGTVLPVVLLLLGKIIKPARPARSKARKAE</sequence>
<evidence type="ECO:0008006" key="10">
    <source>
        <dbReference type="Google" id="ProtNLM"/>
    </source>
</evidence>
<accession>A0A8X9A7I8</accession>
<dbReference type="GO" id="GO:0005783">
    <property type="term" value="C:endoplasmic reticulum"/>
    <property type="evidence" value="ECO:0007669"/>
    <property type="project" value="TreeGrafter"/>
</dbReference>
<name>A0A8X9A7I8_SALSN</name>
<keyword evidence="3 7" id="KW-0812">Transmembrane</keyword>
<dbReference type="PANTHER" id="PTHR13906:SF4">
    <property type="entry name" value="LYSOPHOSPHOLIPID ACYLTRANSFERASE 6"/>
    <property type="match status" value="1"/>
</dbReference>
<organism evidence="8">
    <name type="scientific">Salvia splendens</name>
    <name type="common">Scarlet sage</name>
    <dbReference type="NCBI Taxonomy" id="180675"/>
    <lineage>
        <taxon>Eukaryota</taxon>
        <taxon>Viridiplantae</taxon>
        <taxon>Streptophyta</taxon>
        <taxon>Embryophyta</taxon>
        <taxon>Tracheophyta</taxon>
        <taxon>Spermatophyta</taxon>
        <taxon>Magnoliopsida</taxon>
        <taxon>eudicotyledons</taxon>
        <taxon>Gunneridae</taxon>
        <taxon>Pentapetalae</taxon>
        <taxon>asterids</taxon>
        <taxon>lamiids</taxon>
        <taxon>Lamiales</taxon>
        <taxon>Lamiaceae</taxon>
        <taxon>Nepetoideae</taxon>
        <taxon>Mentheae</taxon>
        <taxon>Salviinae</taxon>
        <taxon>Salvia</taxon>
        <taxon>Salvia subgen. Calosphace</taxon>
        <taxon>core Calosphace</taxon>
    </lineage>
</organism>
<dbReference type="GO" id="GO:0019432">
    <property type="term" value="P:triglyceride biosynthetic process"/>
    <property type="evidence" value="ECO:0007669"/>
    <property type="project" value="TreeGrafter"/>
</dbReference>
<keyword evidence="4 7" id="KW-1133">Transmembrane helix</keyword>
<feature type="transmembrane region" description="Helical" evidence="7">
    <location>
        <begin position="348"/>
        <end position="368"/>
    </location>
</feature>
<keyword evidence="6" id="KW-0012">Acyltransferase</keyword>
<evidence type="ECO:0000256" key="7">
    <source>
        <dbReference type="SAM" id="Phobius"/>
    </source>
</evidence>
<feature type="transmembrane region" description="Helical" evidence="7">
    <location>
        <begin position="12"/>
        <end position="36"/>
    </location>
</feature>
<comment type="subcellular location">
    <subcellularLocation>
        <location evidence="1">Membrane</location>
        <topology evidence="1">Multi-pass membrane protein</topology>
    </subcellularLocation>
</comment>
<dbReference type="InterPro" id="IPR049941">
    <property type="entry name" value="LPLAT_7/PORCN-like"/>
</dbReference>
<evidence type="ECO:0000256" key="5">
    <source>
        <dbReference type="ARBA" id="ARBA00023136"/>
    </source>
</evidence>
<keyword evidence="5 7" id="KW-0472">Membrane</keyword>
<feature type="transmembrane region" description="Helical" evidence="7">
    <location>
        <begin position="415"/>
        <end position="433"/>
    </location>
</feature>
<feature type="transmembrane region" description="Helical" evidence="7">
    <location>
        <begin position="88"/>
        <end position="108"/>
    </location>
</feature>
<dbReference type="PANTHER" id="PTHR13906">
    <property type="entry name" value="PORCUPINE"/>
    <property type="match status" value="1"/>
</dbReference>
<evidence type="ECO:0000256" key="6">
    <source>
        <dbReference type="ARBA" id="ARBA00023315"/>
    </source>
</evidence>
<dbReference type="GO" id="GO:0016020">
    <property type="term" value="C:membrane"/>
    <property type="evidence" value="ECO:0007669"/>
    <property type="project" value="UniProtKB-SubCell"/>
</dbReference>
<dbReference type="Pfam" id="PF03062">
    <property type="entry name" value="MBOAT"/>
    <property type="match status" value="1"/>
</dbReference>
<dbReference type="GO" id="GO:0008654">
    <property type="term" value="P:phospholipid biosynthetic process"/>
    <property type="evidence" value="ECO:0007669"/>
    <property type="project" value="TreeGrafter"/>
</dbReference>
<dbReference type="GO" id="GO:0030258">
    <property type="term" value="P:lipid modification"/>
    <property type="evidence" value="ECO:0007669"/>
    <property type="project" value="TreeGrafter"/>
</dbReference>
<feature type="transmembrane region" description="Helical" evidence="7">
    <location>
        <begin position="248"/>
        <end position="269"/>
    </location>
</feature>
<dbReference type="GO" id="GO:0016746">
    <property type="term" value="F:acyltransferase activity"/>
    <property type="evidence" value="ECO:0007669"/>
    <property type="project" value="UniProtKB-KW"/>
</dbReference>
<keyword evidence="2" id="KW-0808">Transferase</keyword>
<evidence type="ECO:0000313" key="9">
    <source>
        <dbReference type="Proteomes" id="UP000298416"/>
    </source>
</evidence>
<dbReference type="Proteomes" id="UP000298416">
    <property type="component" value="Unassembled WGS sequence"/>
</dbReference>
<protein>
    <recommendedName>
        <fullName evidence="10">Lysophospholipid acyltransferase</fullName>
    </recommendedName>
</protein>